<gene>
    <name evidence="2" type="ORF">g.19955</name>
</gene>
<sequence length="111" mass="12163">KIIPRSVDDTGPETPNQEVTLENQELQTDTVDKIVNDIQINSLPKLLPDLTTKLEAPPAQINTTEFLQDIVNDKPETVENEPGASTDSNNKNGDNKENNDELTVITGPKGK</sequence>
<evidence type="ECO:0000313" key="2">
    <source>
        <dbReference type="EMBL" id="JAT82629.1"/>
    </source>
</evidence>
<name>A0A1E1W6P7_PECGO</name>
<feature type="region of interest" description="Disordered" evidence="1">
    <location>
        <begin position="1"/>
        <end position="24"/>
    </location>
</feature>
<protein>
    <submittedName>
        <fullName evidence="2">Uncharacterized protein</fullName>
    </submittedName>
</protein>
<reference evidence="2" key="1">
    <citation type="submission" date="2015-09" db="EMBL/GenBank/DDBJ databases">
        <title>De novo assembly of Pectinophora gossypiella (Pink Bollworm) gut transcriptome.</title>
        <authorList>
            <person name="Tassone E.E."/>
        </authorList>
    </citation>
    <scope>NUCLEOTIDE SEQUENCE</scope>
</reference>
<dbReference type="OrthoDB" id="427030at2759"/>
<evidence type="ECO:0000256" key="1">
    <source>
        <dbReference type="SAM" id="MobiDB-lite"/>
    </source>
</evidence>
<feature type="region of interest" description="Disordered" evidence="1">
    <location>
        <begin position="72"/>
        <end position="111"/>
    </location>
</feature>
<dbReference type="EMBL" id="GDQN01008425">
    <property type="protein sequence ID" value="JAT82629.1"/>
    <property type="molecule type" value="Transcribed_RNA"/>
</dbReference>
<feature type="compositionally biased region" description="Polar residues" evidence="1">
    <location>
        <begin position="13"/>
        <end position="24"/>
    </location>
</feature>
<feature type="non-terminal residue" evidence="2">
    <location>
        <position position="111"/>
    </location>
</feature>
<feature type="non-terminal residue" evidence="2">
    <location>
        <position position="1"/>
    </location>
</feature>
<organism evidence="2">
    <name type="scientific">Pectinophora gossypiella</name>
    <name type="common">Cotton pink bollworm</name>
    <name type="synonym">Depressaria gossypiella</name>
    <dbReference type="NCBI Taxonomy" id="13191"/>
    <lineage>
        <taxon>Eukaryota</taxon>
        <taxon>Metazoa</taxon>
        <taxon>Ecdysozoa</taxon>
        <taxon>Arthropoda</taxon>
        <taxon>Hexapoda</taxon>
        <taxon>Insecta</taxon>
        <taxon>Pterygota</taxon>
        <taxon>Neoptera</taxon>
        <taxon>Endopterygota</taxon>
        <taxon>Lepidoptera</taxon>
        <taxon>Glossata</taxon>
        <taxon>Ditrysia</taxon>
        <taxon>Gelechioidea</taxon>
        <taxon>Gelechiidae</taxon>
        <taxon>Apatetrinae</taxon>
        <taxon>Pectinophora</taxon>
    </lineage>
</organism>
<accession>A0A1E1W6P7</accession>
<proteinExistence type="predicted"/>
<dbReference type="AlphaFoldDB" id="A0A1E1W6P7"/>